<dbReference type="InParanoid" id="A0A1S0TMF9"/>
<organism evidence="2">
    <name type="scientific">Loa loa</name>
    <name type="common">Eye worm</name>
    <name type="synonym">Filaria loa</name>
    <dbReference type="NCBI Taxonomy" id="7209"/>
    <lineage>
        <taxon>Eukaryota</taxon>
        <taxon>Metazoa</taxon>
        <taxon>Ecdysozoa</taxon>
        <taxon>Nematoda</taxon>
        <taxon>Chromadorea</taxon>
        <taxon>Rhabditida</taxon>
        <taxon>Spirurina</taxon>
        <taxon>Spiruromorpha</taxon>
        <taxon>Filarioidea</taxon>
        <taxon>Onchocercidae</taxon>
        <taxon>Loa</taxon>
    </lineage>
</organism>
<sequence length="171" mass="19837">MQIFLNELNLCEQRGDKMKAIIIENQSLTIIQNSSFHSLSNLTESVTEFTIVLKDIIISNNQCNGIVLDAKLNYINVNILLLCYENNQTIGWNNLGKKFWQKIMILLILTVAFNCFIITVVKGIQWLYGKKKSVNYNKFISDLIYRFIRSIFQICNIHNERMLLISPNNGK</sequence>
<keyword evidence="1" id="KW-0472">Membrane</keyword>
<accession>A0A1S0TMF9</accession>
<dbReference type="OMA" id="ASRIRIC"/>
<dbReference type="OrthoDB" id="10457695at2759"/>
<dbReference type="AlphaFoldDB" id="A0A1S0TMF9"/>
<dbReference type="GeneID" id="9949211"/>
<dbReference type="RefSeq" id="XP_003147319.1">
    <property type="nucleotide sequence ID" value="XM_003147271.1"/>
</dbReference>
<proteinExistence type="predicted"/>
<dbReference type="EMBL" id="JH712339">
    <property type="protein sequence ID" value="EFO16750.1"/>
    <property type="molecule type" value="Genomic_DNA"/>
</dbReference>
<dbReference type="CTD" id="9949211"/>
<keyword evidence="1" id="KW-0812">Transmembrane</keyword>
<protein>
    <recommendedName>
        <fullName evidence="3">Transmembrane protein</fullName>
    </recommendedName>
</protein>
<name>A0A1S0TMF9_LOALO</name>
<evidence type="ECO:0000313" key="2">
    <source>
        <dbReference type="EMBL" id="EFO16750.1"/>
    </source>
</evidence>
<reference evidence="2" key="1">
    <citation type="submission" date="2012-04" db="EMBL/GenBank/DDBJ databases">
        <title>The Genome Sequence of Loa loa.</title>
        <authorList>
            <consortium name="The Broad Institute Genome Sequencing Platform"/>
            <consortium name="Broad Institute Genome Sequencing Center for Infectious Disease"/>
            <person name="Nutman T.B."/>
            <person name="Fink D.L."/>
            <person name="Russ C."/>
            <person name="Young S."/>
            <person name="Zeng Q."/>
            <person name="Gargeya S."/>
            <person name="Alvarado L."/>
            <person name="Berlin A."/>
            <person name="Chapman S.B."/>
            <person name="Chen Z."/>
            <person name="Freedman E."/>
            <person name="Gellesch M."/>
            <person name="Goldberg J."/>
            <person name="Griggs A."/>
            <person name="Gujja S."/>
            <person name="Heilman E.R."/>
            <person name="Heiman D."/>
            <person name="Howarth C."/>
            <person name="Mehta T."/>
            <person name="Neiman D."/>
            <person name="Pearson M."/>
            <person name="Roberts A."/>
            <person name="Saif S."/>
            <person name="Shea T."/>
            <person name="Shenoy N."/>
            <person name="Sisk P."/>
            <person name="Stolte C."/>
            <person name="Sykes S."/>
            <person name="White J."/>
            <person name="Yandava C."/>
            <person name="Haas B."/>
            <person name="Henn M.R."/>
            <person name="Nusbaum C."/>
            <person name="Birren B."/>
        </authorList>
    </citation>
    <scope>NUCLEOTIDE SEQUENCE [LARGE SCALE GENOMIC DNA]</scope>
</reference>
<keyword evidence="1" id="KW-1133">Transmembrane helix</keyword>
<evidence type="ECO:0008006" key="3">
    <source>
        <dbReference type="Google" id="ProtNLM"/>
    </source>
</evidence>
<feature type="transmembrane region" description="Helical" evidence="1">
    <location>
        <begin position="103"/>
        <end position="128"/>
    </location>
</feature>
<gene>
    <name evidence="2" type="ORF">LOAG_11753</name>
</gene>
<dbReference type="KEGG" id="loa:LOAG_11753"/>
<evidence type="ECO:0000256" key="1">
    <source>
        <dbReference type="SAM" id="Phobius"/>
    </source>
</evidence>